<evidence type="ECO:0000256" key="12">
    <source>
        <dbReference type="ARBA" id="ARBA00023306"/>
    </source>
</evidence>
<evidence type="ECO:0000313" key="17">
    <source>
        <dbReference type="Proteomes" id="UP000694545"/>
    </source>
</evidence>
<dbReference type="UniPathway" id="UPA00143"/>
<keyword evidence="12" id="KW-0131">Cell cycle</keyword>
<evidence type="ECO:0000256" key="11">
    <source>
        <dbReference type="ARBA" id="ARBA00023242"/>
    </source>
</evidence>
<dbReference type="InterPro" id="IPR001810">
    <property type="entry name" value="F-box_dom"/>
</dbReference>
<sequence length="448" mass="50136">MGLTRKKEISADSALCSPALLSRPPLAALCQACRSHMGEEAGLNEPAKPCGTESVKHHTTPRDINCSHVHCGLTPLKSTGTEKRSEDPSIANHNEEFCKECTKERLVHSDLQHESPKNVSIKSEGKTIHNKENHRLLWRHMNTIEMDIGNEDSGYSSLLGNQPESSEHDVILAGNINDTPNHSFSQRKNLLPVLHFEELVCSTLKKTSKRNQKTWAHVLDKIASRHSMDFINLIGKKVGLDKLDILSELFHGKFRHLLANILRHLSCMDLINVAKVSTTWKKILQDDKWAFQMYNKALELTLTNNAKSSEQADTREYALHREALAPIQKVEIASISYSKKGSRIKANNQSKQNSSSFSRHTLFSEVAKTLKNTESLKICHHCGSPAKYDSHLQRATCIREGCGFDFCTKCLCSYHTAKDCTSAKAVKPSSKLGALPGTKRSKQNLRRL</sequence>
<dbReference type="GO" id="GO:0005634">
    <property type="term" value="C:nucleus"/>
    <property type="evidence" value="ECO:0007669"/>
    <property type="project" value="UniProtKB-SubCell"/>
</dbReference>
<evidence type="ECO:0000256" key="14">
    <source>
        <dbReference type="SAM" id="MobiDB-lite"/>
    </source>
</evidence>
<name>A0A8D2LV90_VARKO</name>
<dbReference type="GO" id="GO:0016567">
    <property type="term" value="P:protein ubiquitination"/>
    <property type="evidence" value="ECO:0007669"/>
    <property type="project" value="UniProtKB-UniPathway"/>
</dbReference>
<dbReference type="SUPFAM" id="SSF57850">
    <property type="entry name" value="RING/U-box"/>
    <property type="match status" value="1"/>
</dbReference>
<dbReference type="SUPFAM" id="SSF81383">
    <property type="entry name" value="F-box domain"/>
    <property type="match status" value="1"/>
</dbReference>
<comment type="pathway">
    <text evidence="3">Protein modification; protein ubiquitination.</text>
</comment>
<keyword evidence="17" id="KW-1185">Reference proteome</keyword>
<evidence type="ECO:0000256" key="7">
    <source>
        <dbReference type="ARBA" id="ARBA00022771"/>
    </source>
</evidence>
<evidence type="ECO:0000256" key="8">
    <source>
        <dbReference type="ARBA" id="ARBA00022776"/>
    </source>
</evidence>
<reference evidence="16" key="2">
    <citation type="submission" date="2025-09" db="UniProtKB">
        <authorList>
            <consortium name="Ensembl"/>
        </authorList>
    </citation>
    <scope>IDENTIFICATION</scope>
</reference>
<keyword evidence="7 13" id="KW-0863">Zinc-finger</keyword>
<evidence type="ECO:0000256" key="2">
    <source>
        <dbReference type="ARBA" id="ARBA00004496"/>
    </source>
</evidence>
<feature type="compositionally biased region" description="Basic residues" evidence="14">
    <location>
        <begin position="439"/>
        <end position="448"/>
    </location>
</feature>
<protein>
    <submittedName>
        <fullName evidence="16">F-box protein 5</fullName>
    </submittedName>
</protein>
<dbReference type="InterPro" id="IPR044064">
    <property type="entry name" value="ZF_ZBR"/>
</dbReference>
<dbReference type="InterPro" id="IPR047147">
    <property type="entry name" value="FBX5_43"/>
</dbReference>
<keyword evidence="8" id="KW-0498">Mitosis</keyword>
<dbReference type="GO" id="GO:0051301">
    <property type="term" value="P:cell division"/>
    <property type="evidence" value="ECO:0007669"/>
    <property type="project" value="UniProtKB-KW"/>
</dbReference>
<evidence type="ECO:0000256" key="13">
    <source>
        <dbReference type="PROSITE-ProRule" id="PRU01220"/>
    </source>
</evidence>
<keyword evidence="10" id="KW-0862">Zinc</keyword>
<dbReference type="AlphaFoldDB" id="A0A8D2LV90"/>
<evidence type="ECO:0000256" key="10">
    <source>
        <dbReference type="ARBA" id="ARBA00022833"/>
    </source>
</evidence>
<dbReference type="Gene3D" id="2.20.25.20">
    <property type="match status" value="1"/>
</dbReference>
<comment type="subcellular location">
    <subcellularLocation>
        <location evidence="2">Cytoplasm</location>
    </subcellularLocation>
    <subcellularLocation>
        <location evidence="1">Nucleus</location>
    </subcellularLocation>
</comment>
<proteinExistence type="predicted"/>
<evidence type="ECO:0000256" key="5">
    <source>
        <dbReference type="ARBA" id="ARBA00022618"/>
    </source>
</evidence>
<keyword evidence="4" id="KW-0963">Cytoplasm</keyword>
<dbReference type="Pfam" id="PF22191">
    <property type="entry name" value="IBR_1"/>
    <property type="match status" value="1"/>
</dbReference>
<dbReference type="GO" id="GO:0007088">
    <property type="term" value="P:regulation of mitotic nuclear division"/>
    <property type="evidence" value="ECO:0007669"/>
    <property type="project" value="InterPro"/>
</dbReference>
<gene>
    <name evidence="16" type="primary">FBXO5</name>
</gene>
<feature type="domain" description="ZBR-type" evidence="15">
    <location>
        <begin position="375"/>
        <end position="423"/>
    </location>
</feature>
<dbReference type="PANTHER" id="PTHR15493:SF8">
    <property type="entry name" value="F-BOX ONLY PROTEIN 5"/>
    <property type="match status" value="1"/>
</dbReference>
<keyword evidence="5" id="KW-0132">Cell division</keyword>
<dbReference type="Gene3D" id="1.20.1280.50">
    <property type="match status" value="1"/>
</dbReference>
<dbReference type="Ensembl" id="ENSVKKT00000027689.1">
    <property type="protein sequence ID" value="ENSVKKP00000027029.1"/>
    <property type="gene ID" value="ENSVKKG00000017606.1"/>
</dbReference>
<keyword evidence="6" id="KW-0479">Metal-binding</keyword>
<evidence type="ECO:0000256" key="4">
    <source>
        <dbReference type="ARBA" id="ARBA00022490"/>
    </source>
</evidence>
<dbReference type="GO" id="GO:0008270">
    <property type="term" value="F:zinc ion binding"/>
    <property type="evidence" value="ECO:0007669"/>
    <property type="project" value="UniProtKB-KW"/>
</dbReference>
<dbReference type="PANTHER" id="PTHR15493">
    <property type="entry name" value="F-BOX ONLY PROTEIN 5 AND 43"/>
    <property type="match status" value="1"/>
</dbReference>
<reference evidence="16" key="1">
    <citation type="submission" date="2025-08" db="UniProtKB">
        <authorList>
            <consortium name="Ensembl"/>
        </authorList>
    </citation>
    <scope>IDENTIFICATION</scope>
</reference>
<feature type="region of interest" description="Disordered" evidence="14">
    <location>
        <begin position="429"/>
        <end position="448"/>
    </location>
</feature>
<dbReference type="GO" id="GO:0045835">
    <property type="term" value="P:negative regulation of meiotic nuclear division"/>
    <property type="evidence" value="ECO:0007669"/>
    <property type="project" value="InterPro"/>
</dbReference>
<evidence type="ECO:0000256" key="3">
    <source>
        <dbReference type="ARBA" id="ARBA00004906"/>
    </source>
</evidence>
<dbReference type="GO" id="GO:0005737">
    <property type="term" value="C:cytoplasm"/>
    <property type="evidence" value="ECO:0007669"/>
    <property type="project" value="UniProtKB-SubCell"/>
</dbReference>
<organism evidence="16 17">
    <name type="scientific">Varanus komodoensis</name>
    <name type="common">Komodo dragon</name>
    <dbReference type="NCBI Taxonomy" id="61221"/>
    <lineage>
        <taxon>Eukaryota</taxon>
        <taxon>Metazoa</taxon>
        <taxon>Chordata</taxon>
        <taxon>Craniata</taxon>
        <taxon>Vertebrata</taxon>
        <taxon>Euteleostomi</taxon>
        <taxon>Lepidosauria</taxon>
        <taxon>Squamata</taxon>
        <taxon>Bifurcata</taxon>
        <taxon>Unidentata</taxon>
        <taxon>Episquamata</taxon>
        <taxon>Toxicofera</taxon>
        <taxon>Anguimorpha</taxon>
        <taxon>Paleoanguimorpha</taxon>
        <taxon>Varanoidea</taxon>
        <taxon>Varanidae</taxon>
        <taxon>Varanus</taxon>
    </lineage>
</organism>
<evidence type="ECO:0000256" key="1">
    <source>
        <dbReference type="ARBA" id="ARBA00004123"/>
    </source>
</evidence>
<accession>A0A8D2LV90</accession>
<dbReference type="PROSITE" id="PS51872">
    <property type="entry name" value="ZF_ZBR"/>
    <property type="match status" value="1"/>
</dbReference>
<dbReference type="FunFam" id="2.20.25.20:FF:000006">
    <property type="entry name" value="F-box only protein 5"/>
    <property type="match status" value="1"/>
</dbReference>
<dbReference type="Proteomes" id="UP000694545">
    <property type="component" value="Unplaced"/>
</dbReference>
<dbReference type="Pfam" id="PF00646">
    <property type="entry name" value="F-box"/>
    <property type="match status" value="1"/>
</dbReference>
<evidence type="ECO:0000256" key="9">
    <source>
        <dbReference type="ARBA" id="ARBA00022786"/>
    </source>
</evidence>
<dbReference type="InterPro" id="IPR036047">
    <property type="entry name" value="F-box-like_dom_sf"/>
</dbReference>
<keyword evidence="9" id="KW-0833">Ubl conjugation pathway</keyword>
<evidence type="ECO:0000256" key="6">
    <source>
        <dbReference type="ARBA" id="ARBA00022723"/>
    </source>
</evidence>
<evidence type="ECO:0000313" key="16">
    <source>
        <dbReference type="Ensembl" id="ENSVKKP00000027029.1"/>
    </source>
</evidence>
<dbReference type="OMA" id="QHAICQE"/>
<keyword evidence="11" id="KW-0539">Nucleus</keyword>
<evidence type="ECO:0000259" key="15">
    <source>
        <dbReference type="PROSITE" id="PS51872"/>
    </source>
</evidence>
<dbReference type="CDD" id="cd20364">
    <property type="entry name" value="BRcat_RBR_FBXO5"/>
    <property type="match status" value="1"/>
</dbReference>